<organism evidence="3 4">
    <name type="scientific">Janthinobacterium lividum</name>
    <dbReference type="NCBI Taxonomy" id="29581"/>
    <lineage>
        <taxon>Bacteria</taxon>
        <taxon>Pseudomonadati</taxon>
        <taxon>Pseudomonadota</taxon>
        <taxon>Betaproteobacteria</taxon>
        <taxon>Burkholderiales</taxon>
        <taxon>Oxalobacteraceae</taxon>
        <taxon>Janthinobacterium</taxon>
    </lineage>
</organism>
<dbReference type="EMBL" id="CP071520">
    <property type="protein sequence ID" value="QSX98920.1"/>
    <property type="molecule type" value="Genomic_DNA"/>
</dbReference>
<dbReference type="CDD" id="cd02233">
    <property type="entry name" value="cupin_HNL-like"/>
    <property type="match status" value="1"/>
</dbReference>
<reference evidence="3 4" key="1">
    <citation type="submission" date="2021-03" db="EMBL/GenBank/DDBJ databases">
        <title>Draft genome sequence of Janthinobacterium sp. strain PLB02 isolated from infected primmorphs (Lubomirskia baicalensis).</title>
        <authorList>
            <person name="Chernogor L.I."/>
            <person name="Belikov S.I."/>
            <person name="Petrushin I.S."/>
        </authorList>
    </citation>
    <scope>NUCLEOTIDE SEQUENCE [LARGE SCALE GENOMIC DNA]</scope>
    <source>
        <strain evidence="3 4">PLB02</strain>
    </source>
</reference>
<gene>
    <name evidence="3" type="ORF">J3P46_14055</name>
</gene>
<keyword evidence="1" id="KW-0732">Signal</keyword>
<dbReference type="Proteomes" id="UP000662821">
    <property type="component" value="Chromosome"/>
</dbReference>
<evidence type="ECO:0000256" key="1">
    <source>
        <dbReference type="SAM" id="SignalP"/>
    </source>
</evidence>
<dbReference type="PANTHER" id="PTHR43698:SF1">
    <property type="entry name" value="BLL4564 PROTEIN"/>
    <property type="match status" value="1"/>
</dbReference>
<evidence type="ECO:0000313" key="4">
    <source>
        <dbReference type="Proteomes" id="UP000662821"/>
    </source>
</evidence>
<feature type="signal peptide" evidence="1">
    <location>
        <begin position="1"/>
        <end position="20"/>
    </location>
</feature>
<dbReference type="Pfam" id="PF07883">
    <property type="entry name" value="Cupin_2"/>
    <property type="match status" value="1"/>
</dbReference>
<proteinExistence type="predicted"/>
<dbReference type="InterPro" id="IPR013096">
    <property type="entry name" value="Cupin_2"/>
</dbReference>
<accession>A0AAJ4MXC6</accession>
<dbReference type="InterPro" id="IPR014710">
    <property type="entry name" value="RmlC-like_jellyroll"/>
</dbReference>
<feature type="chain" id="PRO_5042512077" evidence="1">
    <location>
        <begin position="21"/>
        <end position="163"/>
    </location>
</feature>
<evidence type="ECO:0000259" key="2">
    <source>
        <dbReference type="Pfam" id="PF07883"/>
    </source>
</evidence>
<dbReference type="AlphaFoldDB" id="A0AAJ4MXC6"/>
<dbReference type="SUPFAM" id="SSF51182">
    <property type="entry name" value="RmlC-like cupins"/>
    <property type="match status" value="1"/>
</dbReference>
<dbReference type="InterPro" id="IPR047263">
    <property type="entry name" value="HNL-like_cupin"/>
</dbReference>
<feature type="domain" description="Cupin type-2" evidence="2">
    <location>
        <begin position="73"/>
        <end position="137"/>
    </location>
</feature>
<dbReference type="PANTHER" id="PTHR43698">
    <property type="entry name" value="RIBD C-TERMINAL DOMAIN CONTAINING PROTEIN"/>
    <property type="match status" value="1"/>
</dbReference>
<dbReference type="InterPro" id="IPR011051">
    <property type="entry name" value="RmlC_Cupin_sf"/>
</dbReference>
<protein>
    <submittedName>
        <fullName evidence="3">Cupin domain-containing protein</fullName>
    </submittedName>
</protein>
<evidence type="ECO:0000313" key="3">
    <source>
        <dbReference type="EMBL" id="QSX98920.1"/>
    </source>
</evidence>
<dbReference type="Gene3D" id="2.60.120.10">
    <property type="entry name" value="Jelly Rolls"/>
    <property type="match status" value="1"/>
</dbReference>
<sequence length="163" mass="16814">MHRYAAALLPLCLPAGAVSASASAEAAATHAAVTVTRAAAMPTITGDAAYFTGTVEVDAMFQRPSPARVGGGIVTFAPGARTAWHTHPLGQTLVVTQGSGWVQHWQGPLQALAVGDVAWIPPGVKHWHGATATSAMQHVAIAEAQDGTAVTWLEQVADDSYPK</sequence>
<dbReference type="RefSeq" id="WP_151094822.1">
    <property type="nucleotide sequence ID" value="NZ_CP071520.1"/>
</dbReference>
<name>A0AAJ4MXC6_9BURK</name>